<dbReference type="AlphaFoldDB" id="A0A9D1WKF2"/>
<proteinExistence type="predicted"/>
<feature type="region of interest" description="Disordered" evidence="1">
    <location>
        <begin position="103"/>
        <end position="135"/>
    </location>
</feature>
<feature type="transmembrane region" description="Helical" evidence="2">
    <location>
        <begin position="26"/>
        <end position="45"/>
    </location>
</feature>
<organism evidence="4 5">
    <name type="scientific">Candidatus Halomonas stercoripullorum</name>
    <dbReference type="NCBI Taxonomy" id="2838617"/>
    <lineage>
        <taxon>Bacteria</taxon>
        <taxon>Pseudomonadati</taxon>
        <taxon>Pseudomonadota</taxon>
        <taxon>Gammaproteobacteria</taxon>
        <taxon>Oceanospirillales</taxon>
        <taxon>Halomonadaceae</taxon>
        <taxon>Halomonas</taxon>
    </lineage>
</organism>
<feature type="region of interest" description="Disordered" evidence="1">
    <location>
        <begin position="1"/>
        <end position="21"/>
    </location>
</feature>
<feature type="region of interest" description="Disordered" evidence="1">
    <location>
        <begin position="149"/>
        <end position="169"/>
    </location>
</feature>
<accession>A0A9D1WKF2</accession>
<dbReference type="Proteomes" id="UP000824248">
    <property type="component" value="Unassembled WGS sequence"/>
</dbReference>
<evidence type="ECO:0000313" key="5">
    <source>
        <dbReference type="Proteomes" id="UP000824248"/>
    </source>
</evidence>
<dbReference type="PANTHER" id="PTHR38687:SF1">
    <property type="entry name" value="CELL DIVISION PROTEIN DEDD"/>
    <property type="match status" value="1"/>
</dbReference>
<dbReference type="InterPro" id="IPR052521">
    <property type="entry name" value="Cell_div_SPOR-domain"/>
</dbReference>
<comment type="caution">
    <text evidence="4">The sequence shown here is derived from an EMBL/GenBank/DDBJ whole genome shotgun (WGS) entry which is preliminary data.</text>
</comment>
<dbReference type="GO" id="GO:0030428">
    <property type="term" value="C:cell septum"/>
    <property type="evidence" value="ECO:0007669"/>
    <property type="project" value="TreeGrafter"/>
</dbReference>
<feature type="domain" description="SPOR" evidence="3">
    <location>
        <begin position="169"/>
        <end position="249"/>
    </location>
</feature>
<dbReference type="EMBL" id="DXFC01000015">
    <property type="protein sequence ID" value="HIX60693.1"/>
    <property type="molecule type" value="Genomic_DNA"/>
</dbReference>
<evidence type="ECO:0000259" key="3">
    <source>
        <dbReference type="PROSITE" id="PS51724"/>
    </source>
</evidence>
<dbReference type="GO" id="GO:0032153">
    <property type="term" value="C:cell division site"/>
    <property type="evidence" value="ECO:0007669"/>
    <property type="project" value="TreeGrafter"/>
</dbReference>
<keyword evidence="2" id="KW-0812">Transmembrane</keyword>
<keyword evidence="2" id="KW-1133">Transmembrane helix</keyword>
<sequence>MATRRAPKKRGATTSRKRTSVRRGGFRLPGWLWGLAGVIAGFLLAQHQHGTAPWQAGSDSPLARLMPRTPQAEQPVPRVEPREPRTPTFEFYNLLPEEMVAPQEVASTASPPTPRVEAPASAESNARASAPPSEADPIAQVIAANLQEESNAVPAAETSSRQPPASEPVATNTRYALQAGAFHQSRDAERLRERLRNLGLLTQIRLIEHADGQTWHRVMVGPYDDNRELARAEGLLSTQGITAVRRPAAD</sequence>
<dbReference type="PROSITE" id="PS51724">
    <property type="entry name" value="SPOR"/>
    <property type="match status" value="1"/>
</dbReference>
<dbReference type="InterPro" id="IPR007730">
    <property type="entry name" value="SPOR-like_dom"/>
</dbReference>
<dbReference type="Pfam" id="PF05036">
    <property type="entry name" value="SPOR"/>
    <property type="match status" value="1"/>
</dbReference>
<name>A0A9D1WKF2_9GAMM</name>
<protein>
    <submittedName>
        <fullName evidence="4">SPOR domain-containing protein</fullName>
    </submittedName>
</protein>
<dbReference type="GO" id="GO:0042834">
    <property type="term" value="F:peptidoglycan binding"/>
    <property type="evidence" value="ECO:0007669"/>
    <property type="project" value="InterPro"/>
</dbReference>
<evidence type="ECO:0000256" key="1">
    <source>
        <dbReference type="SAM" id="MobiDB-lite"/>
    </source>
</evidence>
<feature type="compositionally biased region" description="Polar residues" evidence="1">
    <location>
        <begin position="157"/>
        <end position="169"/>
    </location>
</feature>
<reference evidence="4" key="2">
    <citation type="submission" date="2021-04" db="EMBL/GenBank/DDBJ databases">
        <authorList>
            <person name="Gilroy R."/>
        </authorList>
    </citation>
    <scope>NUCLEOTIDE SEQUENCE</scope>
    <source>
        <strain evidence="4">1193</strain>
    </source>
</reference>
<reference evidence="4" key="1">
    <citation type="journal article" date="2021" name="PeerJ">
        <title>Extensive microbial diversity within the chicken gut microbiome revealed by metagenomics and culture.</title>
        <authorList>
            <person name="Gilroy R."/>
            <person name="Ravi A."/>
            <person name="Getino M."/>
            <person name="Pursley I."/>
            <person name="Horton D.L."/>
            <person name="Alikhan N.F."/>
            <person name="Baker D."/>
            <person name="Gharbi K."/>
            <person name="Hall N."/>
            <person name="Watson M."/>
            <person name="Adriaenssens E.M."/>
            <person name="Foster-Nyarko E."/>
            <person name="Jarju S."/>
            <person name="Secka A."/>
            <person name="Antonio M."/>
            <person name="Oren A."/>
            <person name="Chaudhuri R.R."/>
            <person name="La Ragione R."/>
            <person name="Hildebrand F."/>
            <person name="Pallen M.J."/>
        </authorList>
    </citation>
    <scope>NUCLEOTIDE SEQUENCE</scope>
    <source>
        <strain evidence="4">1193</strain>
    </source>
</reference>
<dbReference type="Gene3D" id="3.30.70.1070">
    <property type="entry name" value="Sporulation related repeat"/>
    <property type="match status" value="1"/>
</dbReference>
<evidence type="ECO:0000256" key="2">
    <source>
        <dbReference type="SAM" id="Phobius"/>
    </source>
</evidence>
<keyword evidence="2" id="KW-0472">Membrane</keyword>
<dbReference type="InterPro" id="IPR036680">
    <property type="entry name" value="SPOR-like_sf"/>
</dbReference>
<gene>
    <name evidence="4" type="ORF">H9854_00405</name>
</gene>
<dbReference type="GO" id="GO:0032506">
    <property type="term" value="P:cytokinetic process"/>
    <property type="evidence" value="ECO:0007669"/>
    <property type="project" value="TreeGrafter"/>
</dbReference>
<dbReference type="PANTHER" id="PTHR38687">
    <property type="entry name" value="CELL DIVISION PROTEIN DEDD-RELATED"/>
    <property type="match status" value="1"/>
</dbReference>
<evidence type="ECO:0000313" key="4">
    <source>
        <dbReference type="EMBL" id="HIX60693.1"/>
    </source>
</evidence>
<feature type="region of interest" description="Disordered" evidence="1">
    <location>
        <begin position="52"/>
        <end position="84"/>
    </location>
</feature>
<dbReference type="SUPFAM" id="SSF110997">
    <property type="entry name" value="Sporulation related repeat"/>
    <property type="match status" value="1"/>
</dbReference>